<name>A0ABY1Q4W7_9BURK</name>
<evidence type="ECO:0000256" key="1">
    <source>
        <dbReference type="SAM" id="MobiDB-lite"/>
    </source>
</evidence>
<dbReference type="Proteomes" id="UP001158049">
    <property type="component" value="Unassembled WGS sequence"/>
</dbReference>
<dbReference type="EMBL" id="FXUL01000004">
    <property type="protein sequence ID" value="SMP55858.1"/>
    <property type="molecule type" value="Genomic_DNA"/>
</dbReference>
<comment type="caution">
    <text evidence="2">The sequence shown here is derived from an EMBL/GenBank/DDBJ whole genome shotgun (WGS) entry which is preliminary data.</text>
</comment>
<protein>
    <submittedName>
        <fullName evidence="2">Uncharacterized protein</fullName>
    </submittedName>
</protein>
<reference evidence="2 3" key="1">
    <citation type="submission" date="2017-05" db="EMBL/GenBank/DDBJ databases">
        <authorList>
            <person name="Varghese N."/>
            <person name="Submissions S."/>
        </authorList>
    </citation>
    <scope>NUCLEOTIDE SEQUENCE [LARGE SCALE GENOMIC DNA]</scope>
    <source>
        <strain evidence="2 3">DSM 26001</strain>
    </source>
</reference>
<keyword evidence="3" id="KW-1185">Reference proteome</keyword>
<gene>
    <name evidence="2" type="ORF">SAMN06295970_104250</name>
</gene>
<accession>A0ABY1Q4W7</accession>
<evidence type="ECO:0000313" key="3">
    <source>
        <dbReference type="Proteomes" id="UP001158049"/>
    </source>
</evidence>
<sequence>MDTVKEELIMNLLHTRTTEKLVTRPVLSSAKRQSDTKTEAKNRNKICLRKVLDKPSNGAILVRRGVSIAQPDALEQARPEVKEKAEFAMGVVSAIFNPLNDKNLNVWIKKLISAAIKPSLKNSVLHVIADVRLVRKETMRSATKDLLGRGNTVELEYTDAFRNLRSKEAFKDYYKNQLKSVAGFVKSTVLLELPYDSEPVCTDANVYGATDAANEFIKKQQALGKKVSVMIVVPSLPVNTPKSGAGNAPDGVSNHRTGSNTRMSERRQQQESGDENELDADA</sequence>
<feature type="compositionally biased region" description="Acidic residues" evidence="1">
    <location>
        <begin position="272"/>
        <end position="282"/>
    </location>
</feature>
<feature type="region of interest" description="Disordered" evidence="1">
    <location>
        <begin position="238"/>
        <end position="282"/>
    </location>
</feature>
<evidence type="ECO:0000313" key="2">
    <source>
        <dbReference type="EMBL" id="SMP55858.1"/>
    </source>
</evidence>
<organism evidence="2 3">
    <name type="scientific">Noviherbaspirillum suwonense</name>
    <dbReference type="NCBI Taxonomy" id="1224511"/>
    <lineage>
        <taxon>Bacteria</taxon>
        <taxon>Pseudomonadati</taxon>
        <taxon>Pseudomonadota</taxon>
        <taxon>Betaproteobacteria</taxon>
        <taxon>Burkholderiales</taxon>
        <taxon>Oxalobacteraceae</taxon>
        <taxon>Noviherbaspirillum</taxon>
    </lineage>
</organism>
<proteinExistence type="predicted"/>